<dbReference type="SUPFAM" id="SSF46785">
    <property type="entry name" value="Winged helix' DNA-binding domain"/>
    <property type="match status" value="1"/>
</dbReference>
<dbReference type="InterPro" id="IPR005471">
    <property type="entry name" value="Tscrpt_reg_IclR_N"/>
</dbReference>
<keyword evidence="4" id="KW-0614">Plasmid</keyword>
<dbReference type="PANTHER" id="PTHR30136:SF35">
    <property type="entry name" value="HTH-TYPE TRANSCRIPTIONAL REGULATOR RV1719"/>
    <property type="match status" value="1"/>
</dbReference>
<dbReference type="InterPro" id="IPR014757">
    <property type="entry name" value="Tscrpt_reg_IclR_C"/>
</dbReference>
<evidence type="ECO:0000256" key="3">
    <source>
        <dbReference type="ARBA" id="ARBA00023163"/>
    </source>
</evidence>
<dbReference type="InterPro" id="IPR036390">
    <property type="entry name" value="WH_DNA-bd_sf"/>
</dbReference>
<dbReference type="GO" id="GO:0003700">
    <property type="term" value="F:DNA-binding transcription factor activity"/>
    <property type="evidence" value="ECO:0007669"/>
    <property type="project" value="TreeGrafter"/>
</dbReference>
<geneLocation type="plasmid" evidence="4 5">
    <name>C</name>
</geneLocation>
<dbReference type="InterPro" id="IPR036388">
    <property type="entry name" value="WH-like_DNA-bd_sf"/>
</dbReference>
<dbReference type="Proteomes" id="UP000182306">
    <property type="component" value="Plasmid C"/>
</dbReference>
<keyword evidence="5" id="KW-1185">Reference proteome</keyword>
<organism evidence="4 5">
    <name type="scientific">Sinorhizobium americanum</name>
    <dbReference type="NCBI Taxonomy" id="194963"/>
    <lineage>
        <taxon>Bacteria</taxon>
        <taxon>Pseudomonadati</taxon>
        <taxon>Pseudomonadota</taxon>
        <taxon>Alphaproteobacteria</taxon>
        <taxon>Hyphomicrobiales</taxon>
        <taxon>Rhizobiaceae</taxon>
        <taxon>Sinorhizobium/Ensifer group</taxon>
        <taxon>Sinorhizobium</taxon>
    </lineage>
</organism>
<proteinExistence type="predicted"/>
<dbReference type="PROSITE" id="PS51078">
    <property type="entry name" value="ICLR_ED"/>
    <property type="match status" value="1"/>
</dbReference>
<evidence type="ECO:0000313" key="5">
    <source>
        <dbReference type="Proteomes" id="UP000182306"/>
    </source>
</evidence>
<dbReference type="InterPro" id="IPR050707">
    <property type="entry name" value="HTH_MetabolicPath_Reg"/>
</dbReference>
<protein>
    <submittedName>
        <fullName evidence="4">Acetate operon repressor</fullName>
    </submittedName>
</protein>
<dbReference type="PANTHER" id="PTHR30136">
    <property type="entry name" value="HELIX-TURN-HELIX TRANSCRIPTIONAL REGULATOR, ICLR FAMILY"/>
    <property type="match status" value="1"/>
</dbReference>
<sequence length="274" mass="30092">MSGQDPSEDYVGPIAPQPESGVVKSATRVLDLFEFLSRWDSEKMHAEIAEDLRIPKSSLTQLLKTLVRRGYLSYNSASKGYQLGPSVAKLAKRINEGNELMALAGPVLEWLTKETGETSALNVMKGDKSEVAATVIGAHRLTCTMRPRDEAPLYATSGGKAILANLPDEMIDEYCGRVTFEKFTAATVTSVPRLQEELREVRRTGIAFVYEEFTPGINGIAVPILTQAGFPLGSINSAIPVSRYTDEKRDQCVASLQKAVDDVRRQMRLLKSLP</sequence>
<evidence type="ECO:0000313" key="4">
    <source>
        <dbReference type="EMBL" id="APG95220.1"/>
    </source>
</evidence>
<evidence type="ECO:0000256" key="1">
    <source>
        <dbReference type="ARBA" id="ARBA00023015"/>
    </source>
</evidence>
<name>A0A1L3LYP1_9HYPH</name>
<keyword evidence="1" id="KW-0805">Transcription regulation</keyword>
<dbReference type="PROSITE" id="PS51077">
    <property type="entry name" value="HTH_ICLR"/>
    <property type="match status" value="1"/>
</dbReference>
<reference evidence="4 5" key="1">
    <citation type="submission" date="2015-10" db="EMBL/GenBank/DDBJ databases">
        <title>Genomic differences between typical nodule nitrogen-fixing rhizobial strains and those coming from bean seeds.</title>
        <authorList>
            <person name="Peralta H."/>
            <person name="Aguilar-Vera A."/>
            <person name="Diaz R."/>
            <person name="Mora Y."/>
            <person name="Martinez-Batallar G."/>
            <person name="Salazar E."/>
            <person name="Vargas-Lagunas C."/>
            <person name="Encarnacion S."/>
            <person name="Girard L."/>
            <person name="Mora J."/>
        </authorList>
    </citation>
    <scope>NUCLEOTIDE SEQUENCE [LARGE SCALE GENOMIC DNA]</scope>
    <source>
        <strain evidence="4 5">CFNEI 73</strain>
        <plasmid evidence="4 5">C</plasmid>
    </source>
</reference>
<dbReference type="GO" id="GO:0045892">
    <property type="term" value="P:negative regulation of DNA-templated transcription"/>
    <property type="evidence" value="ECO:0007669"/>
    <property type="project" value="TreeGrafter"/>
</dbReference>
<dbReference type="EMBL" id="CP013110">
    <property type="protein sequence ID" value="APG95220.1"/>
    <property type="molecule type" value="Genomic_DNA"/>
</dbReference>
<dbReference type="AlphaFoldDB" id="A0A1L3LYP1"/>
<evidence type="ECO:0000256" key="2">
    <source>
        <dbReference type="ARBA" id="ARBA00023125"/>
    </source>
</evidence>
<keyword evidence="3" id="KW-0804">Transcription</keyword>
<dbReference type="SMART" id="SM00346">
    <property type="entry name" value="HTH_ICLR"/>
    <property type="match status" value="1"/>
</dbReference>
<dbReference type="SUPFAM" id="SSF55781">
    <property type="entry name" value="GAF domain-like"/>
    <property type="match status" value="1"/>
</dbReference>
<dbReference type="RefSeq" id="WP_064254145.1">
    <property type="nucleotide sequence ID" value="NZ_CP013110.1"/>
</dbReference>
<dbReference type="InterPro" id="IPR029016">
    <property type="entry name" value="GAF-like_dom_sf"/>
</dbReference>
<accession>A0A1L3LYP1</accession>
<dbReference type="Pfam" id="PF01614">
    <property type="entry name" value="IclR_C"/>
    <property type="match status" value="1"/>
</dbReference>
<dbReference type="Gene3D" id="1.10.10.10">
    <property type="entry name" value="Winged helix-like DNA-binding domain superfamily/Winged helix DNA-binding domain"/>
    <property type="match status" value="1"/>
</dbReference>
<dbReference type="KEGG" id="same:SAMCFNEI73_pC1516"/>
<dbReference type="Gene3D" id="3.30.450.40">
    <property type="match status" value="1"/>
</dbReference>
<gene>
    <name evidence="4" type="primary">iclR</name>
    <name evidence="4" type="ORF">SAMCFNEI73_pC1516</name>
</gene>
<dbReference type="GO" id="GO:0003677">
    <property type="term" value="F:DNA binding"/>
    <property type="evidence" value="ECO:0007669"/>
    <property type="project" value="UniProtKB-KW"/>
</dbReference>
<dbReference type="Pfam" id="PF09339">
    <property type="entry name" value="HTH_IclR"/>
    <property type="match status" value="1"/>
</dbReference>
<dbReference type="OrthoDB" id="9807558at2"/>
<keyword evidence="2" id="KW-0238">DNA-binding</keyword>